<evidence type="ECO:0000259" key="2">
    <source>
        <dbReference type="Pfam" id="PF08595"/>
    </source>
</evidence>
<evidence type="ECO:0000313" key="4">
    <source>
        <dbReference type="Proteomes" id="UP001202479"/>
    </source>
</evidence>
<dbReference type="RefSeq" id="XP_049178360.1">
    <property type="nucleotide sequence ID" value="XM_049325940.1"/>
</dbReference>
<dbReference type="PANTHER" id="PTHR28232:SF1">
    <property type="entry name" value="TRANSCRIPTIONAL REGULATORY PROTEIN RXT2"/>
    <property type="match status" value="1"/>
</dbReference>
<dbReference type="GO" id="GO:0033698">
    <property type="term" value="C:Rpd3L complex"/>
    <property type="evidence" value="ECO:0007669"/>
    <property type="project" value="TreeGrafter"/>
</dbReference>
<feature type="compositionally biased region" description="Low complexity" evidence="1">
    <location>
        <begin position="210"/>
        <end position="222"/>
    </location>
</feature>
<proteinExistence type="predicted"/>
<dbReference type="GeneID" id="73382109"/>
<gene>
    <name evidence="3" type="ORF">KGF56_004494</name>
</gene>
<dbReference type="Proteomes" id="UP001202479">
    <property type="component" value="Unassembled WGS sequence"/>
</dbReference>
<evidence type="ECO:0000313" key="3">
    <source>
        <dbReference type="EMBL" id="KAI3402613.2"/>
    </source>
</evidence>
<keyword evidence="4" id="KW-1185">Reference proteome</keyword>
<name>A0AAI9STP3_9ASCO</name>
<dbReference type="Pfam" id="PF08595">
    <property type="entry name" value="RXT2_N"/>
    <property type="match status" value="1"/>
</dbReference>
<dbReference type="PANTHER" id="PTHR28232">
    <property type="entry name" value="TRANSCRIPTIONAL REGULATORY PROTEIN RXT2"/>
    <property type="match status" value="1"/>
</dbReference>
<feature type="region of interest" description="Disordered" evidence="1">
    <location>
        <begin position="92"/>
        <end position="112"/>
    </location>
</feature>
<dbReference type="EMBL" id="JAHUZD010000142">
    <property type="protein sequence ID" value="KAI3402613.2"/>
    <property type="molecule type" value="Genomic_DNA"/>
</dbReference>
<feature type="compositionally biased region" description="Acidic residues" evidence="1">
    <location>
        <begin position="253"/>
        <end position="270"/>
    </location>
</feature>
<dbReference type="InterPro" id="IPR013904">
    <property type="entry name" value="RXT2_N"/>
</dbReference>
<comment type="caution">
    <text evidence="3">The sequence shown here is derived from an EMBL/GenBank/DDBJ whole genome shotgun (WGS) entry which is preliminary data.</text>
</comment>
<sequence>MMLDSKSLEVISQFKAALTEKNRRSKDTLSKGNESFPPYNRGLKLFTQMPSLDSLVTKTVEYDGKTYAVLTNDLIERNNARSIRKWNGSNSGKKVFDDDGDDDAWSDADESEEQLHPLKQSHIIQILSPLNHPSELVTHPAISKTYTSQTLSKLAMELIDLIETEQNNLNWLNKLLQVLNGEDWFYLLEENLGLKDYDHGLDEEKQKLLTSKSKNNDTTSSSKESKESKDNGRNYEEVEDRDMDMDVNRDGVEDNEDDDDDEDEDDEDDIMDPFFALPAALKRYESLQEQLHAKEDNGVKEELINYLQVSIQRQHEYIENLTQLRNGLVRADRLKNDLHKWGKEMHDRRSS</sequence>
<feature type="compositionally biased region" description="Acidic residues" evidence="1">
    <location>
        <begin position="98"/>
        <end position="112"/>
    </location>
</feature>
<dbReference type="GO" id="GO:0005829">
    <property type="term" value="C:cytosol"/>
    <property type="evidence" value="ECO:0007669"/>
    <property type="project" value="TreeGrafter"/>
</dbReference>
<dbReference type="InterPro" id="IPR039602">
    <property type="entry name" value="Rxt2"/>
</dbReference>
<feature type="region of interest" description="Disordered" evidence="1">
    <location>
        <begin position="208"/>
        <end position="270"/>
    </location>
</feature>
<feature type="compositionally biased region" description="Basic and acidic residues" evidence="1">
    <location>
        <begin position="223"/>
        <end position="236"/>
    </location>
</feature>
<evidence type="ECO:0000256" key="1">
    <source>
        <dbReference type="SAM" id="MobiDB-lite"/>
    </source>
</evidence>
<organism evidence="3 4">
    <name type="scientific">Candida oxycetoniae</name>
    <dbReference type="NCBI Taxonomy" id="497107"/>
    <lineage>
        <taxon>Eukaryota</taxon>
        <taxon>Fungi</taxon>
        <taxon>Dikarya</taxon>
        <taxon>Ascomycota</taxon>
        <taxon>Saccharomycotina</taxon>
        <taxon>Pichiomycetes</taxon>
        <taxon>Debaryomycetaceae</taxon>
        <taxon>Candida/Lodderomyces clade</taxon>
        <taxon>Candida</taxon>
    </lineage>
</organism>
<accession>A0AAI9STP3</accession>
<dbReference type="AlphaFoldDB" id="A0AAI9STP3"/>
<reference evidence="3" key="1">
    <citation type="journal article" date="2022" name="DNA Res.">
        <title>Genome analysis of five recently described species of the CUG-Ser clade uncovers Candida theae as a new hybrid lineage with pathogenic potential in the Candida parapsilosis species complex.</title>
        <authorList>
            <person name="Mixao V."/>
            <person name="Del Olmo V."/>
            <person name="Hegedusova E."/>
            <person name="Saus E."/>
            <person name="Pryszcz L."/>
            <person name="Cillingova A."/>
            <person name="Nosek J."/>
            <person name="Gabaldon T."/>
        </authorList>
    </citation>
    <scope>NUCLEOTIDE SEQUENCE</scope>
    <source>
        <strain evidence="3">CBS 10844</strain>
    </source>
</reference>
<protein>
    <submittedName>
        <fullName evidence="3">RXT2</fullName>
    </submittedName>
</protein>
<feature type="domain" description="Transcriptional regulatory protein RXT2 N-terminal" evidence="2">
    <location>
        <begin position="40"/>
        <end position="182"/>
    </location>
</feature>